<dbReference type="Proteomes" id="UP001530377">
    <property type="component" value="Unassembled WGS sequence"/>
</dbReference>
<proteinExistence type="predicted"/>
<gene>
    <name evidence="3" type="ORF">ACHAXA_000005</name>
</gene>
<dbReference type="PANTHER" id="PTHR43948">
    <property type="entry name" value="DNAJ HOMOLOG SUBFAMILY B"/>
    <property type="match status" value="1"/>
</dbReference>
<accession>A0ABD3R8V3</accession>
<dbReference type="PRINTS" id="PR00625">
    <property type="entry name" value="JDOMAIN"/>
</dbReference>
<feature type="compositionally biased region" description="Low complexity" evidence="1">
    <location>
        <begin position="217"/>
        <end position="235"/>
    </location>
</feature>
<feature type="region of interest" description="Disordered" evidence="1">
    <location>
        <begin position="1"/>
        <end position="21"/>
    </location>
</feature>
<feature type="compositionally biased region" description="Basic residues" evidence="1">
    <location>
        <begin position="1"/>
        <end position="20"/>
    </location>
</feature>
<evidence type="ECO:0000313" key="3">
    <source>
        <dbReference type="EMBL" id="KAL3808822.1"/>
    </source>
</evidence>
<dbReference type="AlphaFoldDB" id="A0ABD3R8V3"/>
<feature type="domain" description="J" evidence="2">
    <location>
        <begin position="21"/>
        <end position="90"/>
    </location>
</feature>
<name>A0ABD3R8V3_9STRA</name>
<evidence type="ECO:0000259" key="2">
    <source>
        <dbReference type="PROSITE" id="PS50076"/>
    </source>
</evidence>
<dbReference type="SUPFAM" id="SSF46565">
    <property type="entry name" value="Chaperone J-domain"/>
    <property type="match status" value="1"/>
</dbReference>
<dbReference type="PROSITE" id="PS00636">
    <property type="entry name" value="DNAJ_1"/>
    <property type="match status" value="1"/>
</dbReference>
<comment type="caution">
    <text evidence="3">The sequence shown here is derived from an EMBL/GenBank/DDBJ whole genome shotgun (WGS) entry which is preliminary data.</text>
</comment>
<evidence type="ECO:0000256" key="1">
    <source>
        <dbReference type="SAM" id="MobiDB-lite"/>
    </source>
</evidence>
<keyword evidence="4" id="KW-1185">Reference proteome</keyword>
<evidence type="ECO:0000313" key="4">
    <source>
        <dbReference type="Proteomes" id="UP001530377"/>
    </source>
</evidence>
<dbReference type="CDD" id="cd06257">
    <property type="entry name" value="DnaJ"/>
    <property type="match status" value="1"/>
</dbReference>
<dbReference type="Gene3D" id="1.10.287.110">
    <property type="entry name" value="DnaJ domain"/>
    <property type="match status" value="1"/>
</dbReference>
<organism evidence="3 4">
    <name type="scientific">Cyclostephanos tholiformis</name>
    <dbReference type="NCBI Taxonomy" id="382380"/>
    <lineage>
        <taxon>Eukaryota</taxon>
        <taxon>Sar</taxon>
        <taxon>Stramenopiles</taxon>
        <taxon>Ochrophyta</taxon>
        <taxon>Bacillariophyta</taxon>
        <taxon>Coscinodiscophyceae</taxon>
        <taxon>Thalassiosirophycidae</taxon>
        <taxon>Stephanodiscales</taxon>
        <taxon>Stephanodiscaceae</taxon>
        <taxon>Cyclostephanos</taxon>
    </lineage>
</organism>
<dbReference type="PANTHER" id="PTHR43948:SF10">
    <property type="entry name" value="MRJ, ISOFORM E"/>
    <property type="match status" value="1"/>
</dbReference>
<feature type="region of interest" description="Disordered" evidence="1">
    <location>
        <begin position="206"/>
        <end position="235"/>
    </location>
</feature>
<dbReference type="InterPro" id="IPR018253">
    <property type="entry name" value="DnaJ_domain_CS"/>
</dbReference>
<sequence>MAAHDGRKRRRRDGRGRSGRTHYDVLELEMPSSSVTLADVKRAYRRLAVKHHPDRNIGNEEEATARFREINEAYEVLSDDDSRREYDASLLRGDSFDNYGGGRGGGSSHGWAFHAGRGGGYHDSRRRRDPFDQFNDVFRNDPFFAESFKSMDDLFKSKFDGSNKNYRGGGRGSVNEKDVVGGERGGWGGGIWSMIKDYIPNVKVTTSTSVNRGGGHSRSSTTSRSYGSSTYSSRSTRTIMQNGRRVTIQSLEKDGNRIEEKYVDDALVERTINGMREDIGRIGGGRTGGGGYEEF</sequence>
<reference evidence="3 4" key="1">
    <citation type="submission" date="2024-10" db="EMBL/GenBank/DDBJ databases">
        <title>Updated reference genomes for cyclostephanoid diatoms.</title>
        <authorList>
            <person name="Roberts W.R."/>
            <person name="Alverson A.J."/>
        </authorList>
    </citation>
    <scope>NUCLEOTIDE SEQUENCE [LARGE SCALE GENOMIC DNA]</scope>
    <source>
        <strain evidence="3 4">AJA228-03</strain>
    </source>
</reference>
<dbReference type="InterPro" id="IPR001623">
    <property type="entry name" value="DnaJ_domain"/>
</dbReference>
<protein>
    <recommendedName>
        <fullName evidence="2">J domain-containing protein</fullName>
    </recommendedName>
</protein>
<dbReference type="PROSITE" id="PS50076">
    <property type="entry name" value="DNAJ_2"/>
    <property type="match status" value="1"/>
</dbReference>
<dbReference type="SMART" id="SM00271">
    <property type="entry name" value="DnaJ"/>
    <property type="match status" value="1"/>
</dbReference>
<dbReference type="Pfam" id="PF00226">
    <property type="entry name" value="DnaJ"/>
    <property type="match status" value="1"/>
</dbReference>
<dbReference type="InterPro" id="IPR036869">
    <property type="entry name" value="J_dom_sf"/>
</dbReference>
<dbReference type="EMBL" id="JALLPB020000467">
    <property type="protein sequence ID" value="KAL3808822.1"/>
    <property type="molecule type" value="Genomic_DNA"/>
</dbReference>